<dbReference type="AlphaFoldDB" id="A0A6A3N0C0"/>
<dbReference type="EMBL" id="QXFV01000527">
    <property type="protein sequence ID" value="KAE9035034.1"/>
    <property type="molecule type" value="Genomic_DNA"/>
</dbReference>
<gene>
    <name evidence="2" type="ORF">PR001_g9479</name>
    <name evidence="1" type="ORF">PR002_g9972</name>
    <name evidence="3" type="ORF">PR003_g10002</name>
</gene>
<comment type="caution">
    <text evidence="2">The sequence shown here is derived from an EMBL/GenBank/DDBJ whole genome shotgun (WGS) entry which is preliminary data.</text>
</comment>
<evidence type="ECO:0000313" key="3">
    <source>
        <dbReference type="EMBL" id="KAE9341407.1"/>
    </source>
</evidence>
<evidence type="ECO:0000313" key="2">
    <source>
        <dbReference type="EMBL" id="KAE9035034.1"/>
    </source>
</evidence>
<dbReference type="EMBL" id="QXFT01000533">
    <property type="protein sequence ID" value="KAE9341407.1"/>
    <property type="molecule type" value="Genomic_DNA"/>
</dbReference>
<sequence length="52" mass="5906">MRRGRRPSLPILALPCAQVCVCRDATVHAAPPRQERCVQALSWMQRALDVDY</sequence>
<dbReference type="EMBL" id="QXFU01000550">
    <property type="protein sequence ID" value="KAE9030089.1"/>
    <property type="molecule type" value="Genomic_DNA"/>
</dbReference>
<evidence type="ECO:0000313" key="1">
    <source>
        <dbReference type="EMBL" id="KAE9030089.1"/>
    </source>
</evidence>
<reference evidence="4 6" key="1">
    <citation type="submission" date="2018-09" db="EMBL/GenBank/DDBJ databases">
        <title>Genomic investigation of the strawberry pathogen Phytophthora fragariae indicates pathogenicity is determined by transcriptional variation in three key races.</title>
        <authorList>
            <person name="Adams T.M."/>
            <person name="Armitage A.D."/>
            <person name="Sobczyk M.K."/>
            <person name="Bates H.J."/>
            <person name="Dunwell J.M."/>
            <person name="Nellist C.F."/>
            <person name="Harrison R.J."/>
        </authorList>
    </citation>
    <scope>NUCLEOTIDE SEQUENCE [LARGE SCALE GENOMIC DNA]</scope>
    <source>
        <strain evidence="2 4">SCRP249</strain>
        <strain evidence="1 6">SCRP324</strain>
        <strain evidence="3 5">SCRP333</strain>
    </source>
</reference>
<name>A0A6A3N0C0_9STRA</name>
<dbReference type="Proteomes" id="UP000435112">
    <property type="component" value="Unassembled WGS sequence"/>
</dbReference>
<evidence type="ECO:0000313" key="6">
    <source>
        <dbReference type="Proteomes" id="UP000435112"/>
    </source>
</evidence>
<organism evidence="2 4">
    <name type="scientific">Phytophthora rubi</name>
    <dbReference type="NCBI Taxonomy" id="129364"/>
    <lineage>
        <taxon>Eukaryota</taxon>
        <taxon>Sar</taxon>
        <taxon>Stramenopiles</taxon>
        <taxon>Oomycota</taxon>
        <taxon>Peronosporomycetes</taxon>
        <taxon>Peronosporales</taxon>
        <taxon>Peronosporaceae</taxon>
        <taxon>Phytophthora</taxon>
    </lineage>
</organism>
<evidence type="ECO:0000313" key="5">
    <source>
        <dbReference type="Proteomes" id="UP000434957"/>
    </source>
</evidence>
<dbReference type="Proteomes" id="UP000429607">
    <property type="component" value="Unassembled WGS sequence"/>
</dbReference>
<accession>A0A6A3N0C0</accession>
<keyword evidence="5" id="KW-1185">Reference proteome</keyword>
<proteinExistence type="predicted"/>
<evidence type="ECO:0000313" key="4">
    <source>
        <dbReference type="Proteomes" id="UP000429607"/>
    </source>
</evidence>
<dbReference type="Proteomes" id="UP000434957">
    <property type="component" value="Unassembled WGS sequence"/>
</dbReference>
<protein>
    <submittedName>
        <fullName evidence="2">Uncharacterized protein</fullName>
    </submittedName>
</protein>